<comment type="caution">
    <text evidence="3">The sequence shown here is derived from an EMBL/GenBank/DDBJ whole genome shotgun (WGS) entry which is preliminary data.</text>
</comment>
<dbReference type="Proteomes" id="UP001172673">
    <property type="component" value="Unassembled WGS sequence"/>
</dbReference>
<evidence type="ECO:0000259" key="2">
    <source>
        <dbReference type="PROSITE" id="PS51038"/>
    </source>
</evidence>
<protein>
    <recommendedName>
        <fullName evidence="2">BAH domain-containing protein</fullName>
    </recommendedName>
</protein>
<reference evidence="3" key="1">
    <citation type="submission" date="2022-10" db="EMBL/GenBank/DDBJ databases">
        <title>Culturing micro-colonial fungi from biological soil crusts in the Mojave desert and describing Neophaeococcomyces mojavensis, and introducing the new genera and species Taxawa tesnikishii.</title>
        <authorList>
            <person name="Kurbessoian T."/>
            <person name="Stajich J.E."/>
        </authorList>
    </citation>
    <scope>NUCLEOTIDE SEQUENCE</scope>
    <source>
        <strain evidence="3">TK_41</strain>
    </source>
</reference>
<dbReference type="AlphaFoldDB" id="A0AA39CQ53"/>
<keyword evidence="4" id="KW-1185">Reference proteome</keyword>
<dbReference type="EMBL" id="JAPDRK010000002">
    <property type="protein sequence ID" value="KAJ9615850.1"/>
    <property type="molecule type" value="Genomic_DNA"/>
</dbReference>
<accession>A0AA39CQ53</accession>
<proteinExistence type="predicted"/>
<evidence type="ECO:0000256" key="1">
    <source>
        <dbReference type="SAM" id="MobiDB-lite"/>
    </source>
</evidence>
<feature type="compositionally biased region" description="Polar residues" evidence="1">
    <location>
        <begin position="10"/>
        <end position="19"/>
    </location>
</feature>
<dbReference type="SUPFAM" id="SSF57903">
    <property type="entry name" value="FYVE/PHD zinc finger"/>
    <property type="match status" value="1"/>
</dbReference>
<feature type="domain" description="BAH" evidence="2">
    <location>
        <begin position="179"/>
        <end position="298"/>
    </location>
</feature>
<organism evidence="3 4">
    <name type="scientific">Cladophialophora chaetospira</name>
    <dbReference type="NCBI Taxonomy" id="386627"/>
    <lineage>
        <taxon>Eukaryota</taxon>
        <taxon>Fungi</taxon>
        <taxon>Dikarya</taxon>
        <taxon>Ascomycota</taxon>
        <taxon>Pezizomycotina</taxon>
        <taxon>Eurotiomycetes</taxon>
        <taxon>Chaetothyriomycetidae</taxon>
        <taxon>Chaetothyriales</taxon>
        <taxon>Herpotrichiellaceae</taxon>
        <taxon>Cladophialophora</taxon>
    </lineage>
</organism>
<name>A0AA39CQ53_9EURO</name>
<dbReference type="Gene3D" id="2.30.30.490">
    <property type="match status" value="1"/>
</dbReference>
<gene>
    <name evidence="3" type="ORF">H2200_001927</name>
</gene>
<evidence type="ECO:0000313" key="4">
    <source>
        <dbReference type="Proteomes" id="UP001172673"/>
    </source>
</evidence>
<dbReference type="PROSITE" id="PS51038">
    <property type="entry name" value="BAH"/>
    <property type="match status" value="1"/>
</dbReference>
<sequence>MASIAPATESYPSPVTPQESETDESLPSAPMSSRKRSASEMAEDDADRKPIEKHYPRGMTARKKPVVDKEEKKKGKKRSTAHADQETIEAEATVDTTFLVECPAWPESKRYLARVARGEDLYTERVSPSLAGGSQLDIAFAVKPGSHWSDLQRFKNAKFKDPVEVIYSAGHIVYVNRNFPVPAAPSADASEEEKLAFDKENLWCGVVEEFRAASQEKVYVRLFWLYWPEELPMGRQPYHGKRELVLSNHVDIIEAQSIACHADISHWDENDDSNKTVLSERFWRQTYDLTKRSGSSHNALSKLRKFCVCGGYDTPELDMYQCHKVGCGMWNHHACLIADVEERAWEKFKKGQLTDELPDTEEHKSLTQKITDTVGHMVEKGLGKSEVKDEAHSESISSSGKKAKSATAGKKPWSGKLAATITKIQKSSDETIHRATVTQLVPASNSKARPSYVPQDWSVELNCLRCHQALN</sequence>
<feature type="compositionally biased region" description="Basic and acidic residues" evidence="1">
    <location>
        <begin position="46"/>
        <end position="55"/>
    </location>
</feature>
<feature type="region of interest" description="Disordered" evidence="1">
    <location>
        <begin position="382"/>
        <end position="411"/>
    </location>
</feature>
<dbReference type="GO" id="GO:0003682">
    <property type="term" value="F:chromatin binding"/>
    <property type="evidence" value="ECO:0007669"/>
    <property type="project" value="InterPro"/>
</dbReference>
<dbReference type="PANTHER" id="PTHR46364">
    <property type="entry name" value="OS08G0421900 PROTEIN"/>
    <property type="match status" value="1"/>
</dbReference>
<dbReference type="InterPro" id="IPR011011">
    <property type="entry name" value="Znf_FYVE_PHD"/>
</dbReference>
<evidence type="ECO:0000313" key="3">
    <source>
        <dbReference type="EMBL" id="KAJ9615850.1"/>
    </source>
</evidence>
<dbReference type="InterPro" id="IPR001025">
    <property type="entry name" value="BAH_dom"/>
</dbReference>
<feature type="compositionally biased region" description="Basic and acidic residues" evidence="1">
    <location>
        <begin position="382"/>
        <end position="393"/>
    </location>
</feature>
<feature type="compositionally biased region" description="Low complexity" evidence="1">
    <location>
        <begin position="394"/>
        <end position="411"/>
    </location>
</feature>
<dbReference type="CDD" id="cd04370">
    <property type="entry name" value="BAH"/>
    <property type="match status" value="1"/>
</dbReference>
<dbReference type="InterPro" id="IPR043151">
    <property type="entry name" value="BAH_sf"/>
</dbReference>
<feature type="region of interest" description="Disordered" evidence="1">
    <location>
        <begin position="1"/>
        <end position="88"/>
    </location>
</feature>